<dbReference type="OrthoDB" id="26069at2"/>
<dbReference type="GO" id="GO:0003899">
    <property type="term" value="F:DNA-directed RNA polymerase activity"/>
    <property type="evidence" value="ECO:0007669"/>
    <property type="project" value="UniProtKB-UniRule"/>
</dbReference>
<sequence length="109" mass="12705">MAEPGFDHLLSLTDSKYRLTVVVAKRAQHLLRYQFKNSVLEPAEWPKMRTLEGEKPDPNAVTWAMQELQTNRLSLGEGLVPEDRLSRMLDQMYPREIPEPVADRDRDRD</sequence>
<keyword evidence="5 10" id="KW-0808">Transferase</keyword>
<keyword evidence="13" id="KW-1185">Reference proteome</keyword>
<comment type="subunit">
    <text evidence="10">The RNAP catalytic core consists of 2 alpha, 1 beta, 1 beta' and 1 omega subunit. When a sigma factor is associated with the core the holoenzyme is formed, which can initiate transcription.</text>
</comment>
<dbReference type="SMART" id="SM01409">
    <property type="entry name" value="RNA_pol_Rpb6"/>
    <property type="match status" value="1"/>
</dbReference>
<dbReference type="RefSeq" id="WP_027894316.1">
    <property type="nucleotide sequence ID" value="NZ_QXDL01000312.1"/>
</dbReference>
<dbReference type="AlphaFoldDB" id="A0A399DYS8"/>
<comment type="similarity">
    <text evidence="1 10">Belongs to the RNA polymerase subunit omega family.</text>
</comment>
<dbReference type="EC" id="2.7.7.6" evidence="2 10"/>
<evidence type="ECO:0000256" key="6">
    <source>
        <dbReference type="ARBA" id="ARBA00022695"/>
    </source>
</evidence>
<evidence type="ECO:0000256" key="5">
    <source>
        <dbReference type="ARBA" id="ARBA00022679"/>
    </source>
</evidence>
<dbReference type="Pfam" id="PF01192">
    <property type="entry name" value="RNA_pol_Rpb6"/>
    <property type="match status" value="1"/>
</dbReference>
<proteinExistence type="inferred from homology"/>
<comment type="catalytic activity">
    <reaction evidence="9 10">
        <text>RNA(n) + a ribonucleoside 5'-triphosphate = RNA(n+1) + diphosphate</text>
        <dbReference type="Rhea" id="RHEA:21248"/>
        <dbReference type="Rhea" id="RHEA-COMP:14527"/>
        <dbReference type="Rhea" id="RHEA-COMP:17342"/>
        <dbReference type="ChEBI" id="CHEBI:33019"/>
        <dbReference type="ChEBI" id="CHEBI:61557"/>
        <dbReference type="ChEBI" id="CHEBI:140395"/>
        <dbReference type="EC" id="2.7.7.6"/>
    </reaction>
</comment>
<name>A0A399DYS8_9DEIN</name>
<keyword evidence="7 10" id="KW-0804">Transcription</keyword>
<dbReference type="Gene3D" id="3.90.940.10">
    <property type="match status" value="1"/>
</dbReference>
<dbReference type="InterPro" id="IPR003716">
    <property type="entry name" value="DNA-dir_RNA_pol_omega"/>
</dbReference>
<evidence type="ECO:0000256" key="3">
    <source>
        <dbReference type="ARBA" id="ARBA00013725"/>
    </source>
</evidence>
<reference evidence="12 13" key="1">
    <citation type="submission" date="2018-08" db="EMBL/GenBank/DDBJ databases">
        <title>Meiothermus terrae DSM 26712 genome sequencing project.</title>
        <authorList>
            <person name="Da Costa M.S."/>
            <person name="Albuquerque L."/>
            <person name="Raposo P."/>
            <person name="Froufe H.J.C."/>
            <person name="Barroso C.S."/>
            <person name="Egas C."/>
        </authorList>
    </citation>
    <scope>NUCLEOTIDE SEQUENCE [LARGE SCALE GENOMIC DNA]</scope>
    <source>
        <strain evidence="12 13">DSM 26712</strain>
    </source>
</reference>
<protein>
    <recommendedName>
        <fullName evidence="3 10">DNA-directed RNA polymerase subunit omega</fullName>
        <shortName evidence="10">RNAP omega subunit</shortName>
        <ecNumber evidence="2 10">2.7.7.6</ecNumber>
    </recommendedName>
    <alternativeName>
        <fullName evidence="10">RNA polymerase omega subunit</fullName>
    </alternativeName>
    <alternativeName>
        <fullName evidence="8 10">Transcriptase subunit omega</fullName>
    </alternativeName>
</protein>
<keyword evidence="4 10" id="KW-0240">DNA-directed RNA polymerase</keyword>
<comment type="caution">
    <text evidence="12">The sequence shown here is derived from an EMBL/GenBank/DDBJ whole genome shotgun (WGS) entry which is preliminary data.</text>
</comment>
<evidence type="ECO:0000313" key="12">
    <source>
        <dbReference type="EMBL" id="RIH76619.1"/>
    </source>
</evidence>
<dbReference type="SUPFAM" id="SSF63562">
    <property type="entry name" value="RPB6/omega subunit-like"/>
    <property type="match status" value="1"/>
</dbReference>
<keyword evidence="6 10" id="KW-0548">Nucleotidyltransferase</keyword>
<evidence type="ECO:0000256" key="8">
    <source>
        <dbReference type="ARBA" id="ARBA00029924"/>
    </source>
</evidence>
<dbReference type="InterPro" id="IPR006110">
    <property type="entry name" value="Pol_omega/Rpo6/RPB6"/>
</dbReference>
<evidence type="ECO:0000256" key="4">
    <source>
        <dbReference type="ARBA" id="ARBA00022478"/>
    </source>
</evidence>
<evidence type="ECO:0000256" key="10">
    <source>
        <dbReference type="HAMAP-Rule" id="MF_00366"/>
    </source>
</evidence>
<dbReference type="EMBL" id="QXDL01000312">
    <property type="protein sequence ID" value="RIH76619.1"/>
    <property type="molecule type" value="Genomic_DNA"/>
</dbReference>
<dbReference type="Proteomes" id="UP000265715">
    <property type="component" value="Unassembled WGS sequence"/>
</dbReference>
<dbReference type="GO" id="GO:0006351">
    <property type="term" value="P:DNA-templated transcription"/>
    <property type="evidence" value="ECO:0007669"/>
    <property type="project" value="UniProtKB-UniRule"/>
</dbReference>
<evidence type="ECO:0000256" key="9">
    <source>
        <dbReference type="ARBA" id="ARBA00048552"/>
    </source>
</evidence>
<comment type="function">
    <text evidence="10">Promotes RNA polymerase assembly. Latches the N- and C-terminal regions of the beta' subunit thereby facilitating its interaction with the beta and alpha subunits.</text>
</comment>
<organism evidence="12 13">
    <name type="scientific">Calidithermus terrae</name>
    <dbReference type="NCBI Taxonomy" id="1408545"/>
    <lineage>
        <taxon>Bacteria</taxon>
        <taxon>Thermotogati</taxon>
        <taxon>Deinococcota</taxon>
        <taxon>Deinococci</taxon>
        <taxon>Thermales</taxon>
        <taxon>Thermaceae</taxon>
        <taxon>Calidithermus</taxon>
    </lineage>
</organism>
<evidence type="ECO:0000256" key="7">
    <source>
        <dbReference type="ARBA" id="ARBA00023163"/>
    </source>
</evidence>
<dbReference type="GO" id="GO:0000428">
    <property type="term" value="C:DNA-directed RNA polymerase complex"/>
    <property type="evidence" value="ECO:0007669"/>
    <property type="project" value="UniProtKB-KW"/>
</dbReference>
<evidence type="ECO:0000256" key="2">
    <source>
        <dbReference type="ARBA" id="ARBA00012418"/>
    </source>
</evidence>
<evidence type="ECO:0000256" key="11">
    <source>
        <dbReference type="SAM" id="MobiDB-lite"/>
    </source>
</evidence>
<evidence type="ECO:0000313" key="13">
    <source>
        <dbReference type="Proteomes" id="UP000265715"/>
    </source>
</evidence>
<feature type="region of interest" description="Disordered" evidence="11">
    <location>
        <begin position="90"/>
        <end position="109"/>
    </location>
</feature>
<dbReference type="InterPro" id="IPR036161">
    <property type="entry name" value="RPB6/omega-like_sf"/>
</dbReference>
<evidence type="ECO:0000256" key="1">
    <source>
        <dbReference type="ARBA" id="ARBA00006711"/>
    </source>
</evidence>
<accession>A0A399DYS8</accession>
<dbReference type="GO" id="GO:0003677">
    <property type="term" value="F:DNA binding"/>
    <property type="evidence" value="ECO:0007669"/>
    <property type="project" value="UniProtKB-UniRule"/>
</dbReference>
<feature type="compositionally biased region" description="Basic and acidic residues" evidence="11">
    <location>
        <begin position="96"/>
        <end position="109"/>
    </location>
</feature>
<dbReference type="HAMAP" id="MF_00366">
    <property type="entry name" value="RNApol_bact_RpoZ"/>
    <property type="match status" value="1"/>
</dbReference>
<gene>
    <name evidence="10 12" type="primary">rpoZ</name>
    <name evidence="12" type="ORF">Mterra_03852</name>
</gene>